<dbReference type="Pfam" id="PF02906">
    <property type="entry name" value="Fe_hyd_lg_C"/>
    <property type="match status" value="1"/>
</dbReference>
<dbReference type="InterPro" id="IPR004108">
    <property type="entry name" value="Fe_hydrogenase_lsu_C"/>
</dbReference>
<dbReference type="NCBIfam" id="NF040763">
    <property type="entry name" value="FeFe_hydrog_A6"/>
    <property type="match status" value="1"/>
</dbReference>
<dbReference type="Proteomes" id="UP000245288">
    <property type="component" value="Unassembled WGS sequence"/>
</dbReference>
<dbReference type="EMBL" id="JRFU01000079">
    <property type="protein sequence ID" value="PWE86882.1"/>
    <property type="molecule type" value="Genomic_DNA"/>
</dbReference>
<dbReference type="Gene3D" id="3.40.50.1780">
    <property type="match status" value="1"/>
</dbReference>
<protein>
    <submittedName>
        <fullName evidence="8">Ferredoxin</fullName>
    </submittedName>
</protein>
<dbReference type="GO" id="GO:0051539">
    <property type="term" value="F:4 iron, 4 sulfur cluster binding"/>
    <property type="evidence" value="ECO:0007669"/>
    <property type="project" value="UniProtKB-KW"/>
</dbReference>
<dbReference type="NCBIfam" id="TIGR02512">
    <property type="entry name" value="FeFe_hydrog_A"/>
    <property type="match status" value="1"/>
</dbReference>
<dbReference type="InterPro" id="IPR017896">
    <property type="entry name" value="4Fe4S_Fe-S-bd"/>
</dbReference>
<dbReference type="Gene3D" id="3.10.20.740">
    <property type="match status" value="1"/>
</dbReference>
<accession>A0A2V1JPR3</accession>
<dbReference type="InterPro" id="IPR019574">
    <property type="entry name" value="NADH_UbQ_OxRdtase_Gsu_4Fe4S-bd"/>
</dbReference>
<dbReference type="OrthoDB" id="9805142at2"/>
<dbReference type="GO" id="GO:0005506">
    <property type="term" value="F:iron ion binding"/>
    <property type="evidence" value="ECO:0007669"/>
    <property type="project" value="InterPro"/>
</dbReference>
<dbReference type="SUPFAM" id="SSF54862">
    <property type="entry name" value="4Fe-4S ferredoxins"/>
    <property type="match status" value="1"/>
</dbReference>
<dbReference type="RefSeq" id="WP_109215460.1">
    <property type="nucleotide sequence ID" value="NZ_JAQEGP010000004.1"/>
</dbReference>
<feature type="domain" description="4Fe-4S ferredoxin-type" evidence="6">
    <location>
        <begin position="188"/>
        <end position="217"/>
    </location>
</feature>
<organism evidence="8 9">
    <name type="scientific">Eubacterium ramulus</name>
    <dbReference type="NCBI Taxonomy" id="39490"/>
    <lineage>
        <taxon>Bacteria</taxon>
        <taxon>Bacillati</taxon>
        <taxon>Bacillota</taxon>
        <taxon>Clostridia</taxon>
        <taxon>Eubacteriales</taxon>
        <taxon>Eubacteriaceae</taxon>
        <taxon>Eubacterium</taxon>
    </lineage>
</organism>
<evidence type="ECO:0000256" key="1">
    <source>
        <dbReference type="ARBA" id="ARBA00022485"/>
    </source>
</evidence>
<dbReference type="PANTHER" id="PTHR11615">
    <property type="entry name" value="NITRATE, FORMATE, IRON DEHYDROGENASE"/>
    <property type="match status" value="1"/>
</dbReference>
<dbReference type="InterPro" id="IPR013352">
    <property type="entry name" value="Fe_hydrogenase_subset"/>
</dbReference>
<evidence type="ECO:0000313" key="8">
    <source>
        <dbReference type="EMBL" id="PWE86882.1"/>
    </source>
</evidence>
<keyword evidence="5" id="KW-0411">Iron-sulfur</keyword>
<dbReference type="Gene3D" id="3.40.950.10">
    <property type="entry name" value="Fe-only Hydrogenase (Larger Subunit), Chain L, domain 3"/>
    <property type="match status" value="1"/>
</dbReference>
<dbReference type="InterPro" id="IPR036991">
    <property type="entry name" value="Fe_hydrogenase_ssu_sf"/>
</dbReference>
<dbReference type="AlphaFoldDB" id="A0A2V1JPR3"/>
<dbReference type="FunFam" id="3.30.70.20:FF:000035">
    <property type="entry name" value="Iron hydrogenase 1"/>
    <property type="match status" value="1"/>
</dbReference>
<keyword evidence="2" id="KW-0479">Metal-binding</keyword>
<dbReference type="InterPro" id="IPR003149">
    <property type="entry name" value="Fe_hydrogenase_ssu"/>
</dbReference>
<keyword evidence="3" id="KW-0677">Repeat</keyword>
<gene>
    <name evidence="8" type="ORF">LG34_07315</name>
</gene>
<keyword evidence="1" id="KW-0004">4Fe-4S</keyword>
<dbReference type="PROSITE" id="PS00198">
    <property type="entry name" value="4FE4S_FER_1"/>
    <property type="match status" value="1"/>
</dbReference>
<comment type="caution">
    <text evidence="8">The sequence shown here is derived from an EMBL/GenBank/DDBJ whole genome shotgun (WGS) entry which is preliminary data.</text>
</comment>
<dbReference type="Pfam" id="PF13510">
    <property type="entry name" value="Fer2_4"/>
    <property type="match status" value="1"/>
</dbReference>
<dbReference type="Gene3D" id="3.30.70.20">
    <property type="match status" value="1"/>
</dbReference>
<dbReference type="SMART" id="SM00902">
    <property type="entry name" value="Fe_hyd_SSU"/>
    <property type="match status" value="1"/>
</dbReference>
<dbReference type="InterPro" id="IPR017900">
    <property type="entry name" value="4Fe4S_Fe_S_CS"/>
</dbReference>
<feature type="domain" description="4Fe-4S His(Cys)3-ligated-type" evidence="7">
    <location>
        <begin position="86"/>
        <end position="125"/>
    </location>
</feature>
<dbReference type="InterPro" id="IPR050340">
    <property type="entry name" value="Cytosolic_Fe-S_CAF"/>
</dbReference>
<keyword evidence="9" id="KW-1185">Reference proteome</keyword>
<evidence type="ECO:0000259" key="7">
    <source>
        <dbReference type="PROSITE" id="PS51839"/>
    </source>
</evidence>
<dbReference type="SUPFAM" id="SSF53920">
    <property type="entry name" value="Fe-only hydrogenase"/>
    <property type="match status" value="1"/>
</dbReference>
<name>A0A2V1JPR3_EUBRA</name>
<evidence type="ECO:0000259" key="6">
    <source>
        <dbReference type="PROSITE" id="PS51379"/>
    </source>
</evidence>
<keyword evidence="4" id="KW-0408">Iron</keyword>
<sequence length="582" mass="63236">MSTVNIKINGYDYTMKKGITILDASFETLKMQREFMQQSIPTLYYLKGVQDVDQSGVCIAEVDGEIVNASTTRIKEGMEIQTRTPTVMEARKKALAAILEQHNKSCLYCFRSTSCELQDLLKEYGFTDEPDLPKTNLEQLDLSSKVLIRDNNKCIKCKRCINVCAKMQAVSAIACTGDGLDAKIEPASPAGLAAASCVNCGQCVAVCPVGALTEKTQMDEVKEALNDPEKYVVVQVAPAVRAALGEAFEFPIGVDVEGRMAEALRRLGFDKVFDTKFGADLTIMEESNELIERLNNDGELPLITSCCPGWIKYAEHFYPDMLENISSCKSPHQMQGAIVKTYLANQEHIAKENIVMVSVMPCTAKKFEITREDECGAGVPDVDIVITTNELAQMLKDAEIQLEAMNPNSKFDLPLGFGTGAAVIFGVTGGVMEAALRTAVEKLTGKDTVLEYTDVRGMNGIKEASVDVNGTTVKVAVVSGLANANQLLTAIKNGTADYQFVEVMACPGGCVNGGGQPHQNAATRVLNDVPKMRGAALYQNDAGSAIRKSHENPVVKEVYESFLGEPGSEKAHELLHTSYQMR</sequence>
<dbReference type="Pfam" id="PF22117">
    <property type="entry name" value="Fer4_Nqo3"/>
    <property type="match status" value="1"/>
</dbReference>
<evidence type="ECO:0000256" key="2">
    <source>
        <dbReference type="ARBA" id="ARBA00022723"/>
    </source>
</evidence>
<dbReference type="InterPro" id="IPR009016">
    <property type="entry name" value="Fe_hydrogenase"/>
</dbReference>
<dbReference type="Pfam" id="PF10588">
    <property type="entry name" value="NADH-G_4Fe-4S_3"/>
    <property type="match status" value="1"/>
</dbReference>
<dbReference type="GO" id="GO:0008901">
    <property type="term" value="F:ferredoxin hydrogenase activity"/>
    <property type="evidence" value="ECO:0007669"/>
    <property type="project" value="InterPro"/>
</dbReference>
<evidence type="ECO:0000256" key="5">
    <source>
        <dbReference type="ARBA" id="ARBA00023014"/>
    </source>
</evidence>
<proteinExistence type="predicted"/>
<evidence type="ECO:0000256" key="3">
    <source>
        <dbReference type="ARBA" id="ARBA00022737"/>
    </source>
</evidence>
<dbReference type="PROSITE" id="PS51839">
    <property type="entry name" value="4FE4S_HC3"/>
    <property type="match status" value="1"/>
</dbReference>
<dbReference type="InterPro" id="IPR049830">
    <property type="entry name" value="HndD"/>
</dbReference>
<dbReference type="InterPro" id="IPR054351">
    <property type="entry name" value="NADH_UbQ_OxRdtase_ferredoxin"/>
</dbReference>
<dbReference type="Gene3D" id="4.10.260.20">
    <property type="entry name" value="Iron hydrogenase, small subunit"/>
    <property type="match status" value="1"/>
</dbReference>
<evidence type="ECO:0000313" key="9">
    <source>
        <dbReference type="Proteomes" id="UP000245288"/>
    </source>
</evidence>
<evidence type="ECO:0000256" key="4">
    <source>
        <dbReference type="ARBA" id="ARBA00023004"/>
    </source>
</evidence>
<dbReference type="SMART" id="SM00929">
    <property type="entry name" value="NADH-G_4Fe-4S_3"/>
    <property type="match status" value="1"/>
</dbReference>
<feature type="domain" description="4Fe-4S ferredoxin-type" evidence="6">
    <location>
        <begin position="144"/>
        <end position="175"/>
    </location>
</feature>
<dbReference type="Pfam" id="PF02256">
    <property type="entry name" value="Fe_hyd_SSU"/>
    <property type="match status" value="1"/>
</dbReference>
<dbReference type="PROSITE" id="PS51379">
    <property type="entry name" value="4FE4S_FER_2"/>
    <property type="match status" value="2"/>
</dbReference>
<reference evidence="8 9" key="1">
    <citation type="submission" date="2014-09" db="EMBL/GenBank/DDBJ databases">
        <title>Butyrate-producing bacteria isolated from human gut.</title>
        <authorList>
            <person name="Zhang Q."/>
            <person name="Zhao L."/>
        </authorList>
    </citation>
    <scope>NUCLEOTIDE SEQUENCE [LARGE SCALE GENOMIC DNA]</scope>
    <source>
        <strain evidence="8 9">21</strain>
    </source>
</reference>